<evidence type="ECO:0000256" key="5">
    <source>
        <dbReference type="ARBA" id="ARBA00022694"/>
    </source>
</evidence>
<dbReference type="PROSITE" id="PS51626">
    <property type="entry name" value="SAM_MT_TRM1"/>
    <property type="match status" value="1"/>
</dbReference>
<evidence type="ECO:0000256" key="8">
    <source>
        <dbReference type="ARBA" id="ARBA00051897"/>
    </source>
</evidence>
<evidence type="ECO:0000256" key="3">
    <source>
        <dbReference type="ARBA" id="ARBA00022679"/>
    </source>
</evidence>
<gene>
    <name evidence="12" type="ORF">KPH14_008134</name>
</gene>
<comment type="caution">
    <text evidence="12">The sequence shown here is derived from an EMBL/GenBank/DDBJ whole genome shotgun (WGS) entry which is preliminary data.</text>
</comment>
<dbReference type="GO" id="GO:0002940">
    <property type="term" value="P:tRNA N2-guanine methylation"/>
    <property type="evidence" value="ECO:0007669"/>
    <property type="project" value="TreeGrafter"/>
</dbReference>
<dbReference type="InterPro" id="IPR029063">
    <property type="entry name" value="SAM-dependent_MTases_sf"/>
</dbReference>
<dbReference type="InterPro" id="IPR042296">
    <property type="entry name" value="tRNA_met_Trm1_C"/>
</dbReference>
<evidence type="ECO:0000256" key="2">
    <source>
        <dbReference type="ARBA" id="ARBA00022603"/>
    </source>
</evidence>
<dbReference type="GO" id="GO:0000049">
    <property type="term" value="F:tRNA binding"/>
    <property type="evidence" value="ECO:0007669"/>
    <property type="project" value="UniProtKB-UniRule"/>
</dbReference>
<dbReference type="AlphaFoldDB" id="A0AAD9VIV1"/>
<comment type="similarity">
    <text evidence="10">Belongs to the class I-like SAM-binding methyltransferase superfamily. Trm1 family.</text>
</comment>
<evidence type="ECO:0000313" key="12">
    <source>
        <dbReference type="EMBL" id="KAK2575282.1"/>
    </source>
</evidence>
<dbReference type="InterPro" id="IPR002905">
    <property type="entry name" value="Trm1"/>
</dbReference>
<evidence type="ECO:0000256" key="7">
    <source>
        <dbReference type="ARBA" id="ARBA00039099"/>
    </source>
</evidence>
<dbReference type="GO" id="GO:0160104">
    <property type="term" value="F:tRNA (guanine(26)-N2)-dimethyltransferase activity"/>
    <property type="evidence" value="ECO:0007669"/>
    <property type="project" value="UniProtKB-UniRule"/>
</dbReference>
<dbReference type="EC" id="2.1.1.216" evidence="7 10"/>
<dbReference type="Gene3D" id="3.30.56.70">
    <property type="entry name" value="N2,N2-dimethylguanosine tRNA methyltransferase, C-terminal domain"/>
    <property type="match status" value="1"/>
</dbReference>
<dbReference type="PANTHER" id="PTHR10631">
    <property type="entry name" value="N 2 ,N 2 -DIMETHYLGUANOSINE TRNA METHYLTRANSFERASE"/>
    <property type="match status" value="1"/>
</dbReference>
<evidence type="ECO:0000256" key="1">
    <source>
        <dbReference type="ARBA" id="ARBA00022555"/>
    </source>
</evidence>
<comment type="catalytic activity">
    <reaction evidence="8 10">
        <text>guanosine(26) in tRNA + 2 S-adenosyl-L-methionine = N(2)-dimethylguanosine(26) in tRNA + 2 S-adenosyl-L-homocysteine + 2 H(+)</text>
        <dbReference type="Rhea" id="RHEA:43140"/>
        <dbReference type="Rhea" id="RHEA-COMP:10359"/>
        <dbReference type="Rhea" id="RHEA-COMP:10360"/>
        <dbReference type="ChEBI" id="CHEBI:15378"/>
        <dbReference type="ChEBI" id="CHEBI:57856"/>
        <dbReference type="ChEBI" id="CHEBI:59789"/>
        <dbReference type="ChEBI" id="CHEBI:74269"/>
        <dbReference type="ChEBI" id="CHEBI:74513"/>
        <dbReference type="EC" id="2.1.1.216"/>
    </reaction>
</comment>
<dbReference type="Pfam" id="PF02005">
    <property type="entry name" value="TRM"/>
    <property type="match status" value="1"/>
</dbReference>
<keyword evidence="5 10" id="KW-0819">tRNA processing</keyword>
<dbReference type="EMBL" id="JAIFRP010004454">
    <property type="protein sequence ID" value="KAK2575282.1"/>
    <property type="molecule type" value="Genomic_DNA"/>
</dbReference>
<feature type="region of interest" description="Disordered" evidence="11">
    <location>
        <begin position="481"/>
        <end position="505"/>
    </location>
</feature>
<evidence type="ECO:0000256" key="6">
    <source>
        <dbReference type="ARBA" id="ARBA00022884"/>
    </source>
</evidence>
<keyword evidence="3 10" id="KW-0808">Transferase</keyword>
<reference evidence="12" key="1">
    <citation type="submission" date="2021-08" db="EMBL/GenBank/DDBJ databases">
        <authorList>
            <person name="Misof B."/>
            <person name="Oliver O."/>
            <person name="Podsiadlowski L."/>
            <person name="Donath A."/>
            <person name="Peters R."/>
            <person name="Mayer C."/>
            <person name="Rust J."/>
            <person name="Gunkel S."/>
            <person name="Lesny P."/>
            <person name="Martin S."/>
            <person name="Oeyen J.P."/>
            <person name="Petersen M."/>
            <person name="Panagiotis P."/>
            <person name="Wilbrandt J."/>
            <person name="Tanja T."/>
        </authorList>
    </citation>
    <scope>NUCLEOTIDE SEQUENCE</scope>
    <source>
        <strain evidence="12">GBR_01_08_01A</strain>
        <tissue evidence="12">Thorax + abdomen</tissue>
    </source>
</reference>
<keyword evidence="1 10" id="KW-0820">tRNA-binding</keyword>
<protein>
    <recommendedName>
        <fullName evidence="9 10">tRNA (guanine(26)-N(2))-dimethyltransferase</fullName>
        <ecNumber evidence="7 10">2.1.1.216</ecNumber>
    </recommendedName>
</protein>
<evidence type="ECO:0000256" key="11">
    <source>
        <dbReference type="SAM" id="MobiDB-lite"/>
    </source>
</evidence>
<reference evidence="12" key="2">
    <citation type="journal article" date="2023" name="Commun. Biol.">
        <title>Intrasexual cuticular hydrocarbon dimorphism in a wasp sheds light on hydrocarbon biosynthesis genes in Hymenoptera.</title>
        <authorList>
            <person name="Moris V.C."/>
            <person name="Podsiadlowski L."/>
            <person name="Martin S."/>
            <person name="Oeyen J.P."/>
            <person name="Donath A."/>
            <person name="Petersen M."/>
            <person name="Wilbrandt J."/>
            <person name="Misof B."/>
            <person name="Liedtke D."/>
            <person name="Thamm M."/>
            <person name="Scheiner R."/>
            <person name="Schmitt T."/>
            <person name="Niehuis O."/>
        </authorList>
    </citation>
    <scope>NUCLEOTIDE SEQUENCE</scope>
    <source>
        <strain evidence="12">GBR_01_08_01A</strain>
    </source>
</reference>
<evidence type="ECO:0000313" key="13">
    <source>
        <dbReference type="Proteomes" id="UP001258017"/>
    </source>
</evidence>
<name>A0AAD9VIV1_9HYME</name>
<dbReference type="SUPFAM" id="SSF53335">
    <property type="entry name" value="S-adenosyl-L-methionine-dependent methyltransferases"/>
    <property type="match status" value="1"/>
</dbReference>
<dbReference type="Proteomes" id="UP001258017">
    <property type="component" value="Unassembled WGS sequence"/>
</dbReference>
<dbReference type="FunFam" id="3.30.56.70:FF:000001">
    <property type="entry name" value="tRNA (guanine(26)-N(2))-dimethyltransferase"/>
    <property type="match status" value="1"/>
</dbReference>
<dbReference type="Gene3D" id="3.40.50.150">
    <property type="entry name" value="Vaccinia Virus protein VP39"/>
    <property type="match status" value="1"/>
</dbReference>
<keyword evidence="4 10" id="KW-0949">S-adenosyl-L-methionine</keyword>
<sequence length="560" mass="62881">MCFYLLRLLKYIKNKLPLFRIISMDDDGQYIKKPRFEDVKNLKEGEAEILVTRKNVFYNPVQEFNRDLSIAVLSLFAKDQQNAIDQTNSKSVAINKSNNKSCSTCGGITILEALSATGLRSIRYAKEIKGIKEIIANDISAEAVKAINLNIQHNGVENLVKSSHEDATMVMYQNRRKGFHAVDLDPYGCPSTFLDAAVQCVVNGGILLVTATDMAVLAGNSPETCYVKYGAISLKTKSCHEMALRILLQHIASHAGRYGRYIVPLLSISVDFYIRVFVKVFVSQLQCKDNASKTGLVYQCTGCESLSIQPLNVKKSVKFHKPHISIDQLCKHCKHKHYVGGPIWIGPLHDQEFVSRLLCHIDDLKLGTKQRIKGVLTMIHEEIDVPLYYAANRLMSIVKCSTPPMLLFRSALLNAGYNVSYSHANKLSIKTDAPNDVVWDIVRAWEKEHPIKRDKFTSDNPALIILNTPSTLNVSFTIHPKANPTSRRTGLSRFPENPAENWGPGTRATTIIDTVTTESKKIKNQGKIKRKNKNLEEQQIENKDYNEKTSINLISSNQDT</sequence>
<organism evidence="12 13">
    <name type="scientific">Odynerus spinipes</name>
    <dbReference type="NCBI Taxonomy" id="1348599"/>
    <lineage>
        <taxon>Eukaryota</taxon>
        <taxon>Metazoa</taxon>
        <taxon>Ecdysozoa</taxon>
        <taxon>Arthropoda</taxon>
        <taxon>Hexapoda</taxon>
        <taxon>Insecta</taxon>
        <taxon>Pterygota</taxon>
        <taxon>Neoptera</taxon>
        <taxon>Endopterygota</taxon>
        <taxon>Hymenoptera</taxon>
        <taxon>Apocrita</taxon>
        <taxon>Aculeata</taxon>
        <taxon>Vespoidea</taxon>
        <taxon>Vespidae</taxon>
        <taxon>Eumeninae</taxon>
        <taxon>Odynerus</taxon>
    </lineage>
</organism>
<dbReference type="FunFam" id="3.40.50.150:FF:000051">
    <property type="entry name" value="tRNA (guanine(26)-N(2))-dimethyltransferase"/>
    <property type="match status" value="1"/>
</dbReference>
<proteinExistence type="inferred from homology"/>
<dbReference type="GO" id="GO:0005634">
    <property type="term" value="C:nucleus"/>
    <property type="evidence" value="ECO:0007669"/>
    <property type="project" value="TreeGrafter"/>
</dbReference>
<dbReference type="NCBIfam" id="TIGR00308">
    <property type="entry name" value="TRM1"/>
    <property type="match status" value="1"/>
</dbReference>
<keyword evidence="6 10" id="KW-0694">RNA-binding</keyword>
<keyword evidence="13" id="KW-1185">Reference proteome</keyword>
<evidence type="ECO:0000256" key="9">
    <source>
        <dbReference type="ARBA" id="ARBA00074266"/>
    </source>
</evidence>
<dbReference type="PANTHER" id="PTHR10631:SF3">
    <property type="entry name" value="TRNA (GUANINE(26)-N(2))-DIMETHYLTRANSFERASE"/>
    <property type="match status" value="1"/>
</dbReference>
<keyword evidence="2 10" id="KW-0489">Methyltransferase</keyword>
<accession>A0AAD9VIV1</accession>
<evidence type="ECO:0000256" key="4">
    <source>
        <dbReference type="ARBA" id="ARBA00022691"/>
    </source>
</evidence>
<evidence type="ECO:0000256" key="10">
    <source>
        <dbReference type="PROSITE-ProRule" id="PRU00958"/>
    </source>
</evidence>